<dbReference type="OrthoDB" id="3439132at2759"/>
<proteinExistence type="inferred from homology"/>
<dbReference type="GO" id="GO:0000786">
    <property type="term" value="C:nucleosome"/>
    <property type="evidence" value="ECO:0007669"/>
    <property type="project" value="UniProtKB-KW"/>
</dbReference>
<dbReference type="InterPro" id="IPR000164">
    <property type="entry name" value="Histone_H3/CENP-A"/>
</dbReference>
<evidence type="ECO:0000256" key="1">
    <source>
        <dbReference type="ARBA" id="ARBA00004123"/>
    </source>
</evidence>
<accession>A0A177AJC5</accession>
<evidence type="ECO:0000256" key="5">
    <source>
        <dbReference type="ARBA" id="ARBA00023125"/>
    </source>
</evidence>
<evidence type="ECO:0000256" key="4">
    <source>
        <dbReference type="ARBA" id="ARBA00022454"/>
    </source>
</evidence>
<feature type="compositionally biased region" description="Polar residues" evidence="8">
    <location>
        <begin position="57"/>
        <end position="69"/>
    </location>
</feature>
<evidence type="ECO:0000259" key="9">
    <source>
        <dbReference type="Pfam" id="PF00125"/>
    </source>
</evidence>
<dbReference type="RefSeq" id="XP_024326668.1">
    <property type="nucleotide sequence ID" value="XM_024465484.1"/>
</dbReference>
<dbReference type="Proteomes" id="UP000077154">
    <property type="component" value="Unassembled WGS sequence"/>
</dbReference>
<dbReference type="GO" id="GO:0005634">
    <property type="term" value="C:nucleus"/>
    <property type="evidence" value="ECO:0007669"/>
    <property type="project" value="UniProtKB-SubCell"/>
</dbReference>
<evidence type="ECO:0000313" key="10">
    <source>
        <dbReference type="EMBL" id="OAF61393.1"/>
    </source>
</evidence>
<keyword evidence="4" id="KW-0158">Chromosome</keyword>
<dbReference type="InterPro" id="IPR007125">
    <property type="entry name" value="H2A/H2B/H3"/>
</dbReference>
<dbReference type="InterPro" id="IPR009072">
    <property type="entry name" value="Histone-fold"/>
</dbReference>
<feature type="region of interest" description="Disordered" evidence="8">
    <location>
        <begin position="1"/>
        <end position="92"/>
    </location>
</feature>
<gene>
    <name evidence="10" type="ORF">VC83_01810</name>
</gene>
<dbReference type="AlphaFoldDB" id="A0A177AJC5"/>
<feature type="compositionally biased region" description="Acidic residues" evidence="8">
    <location>
        <begin position="46"/>
        <end position="55"/>
    </location>
</feature>
<evidence type="ECO:0000256" key="8">
    <source>
        <dbReference type="SAM" id="MobiDB-lite"/>
    </source>
</evidence>
<dbReference type="CDD" id="cd22911">
    <property type="entry name" value="HFD_H3"/>
    <property type="match status" value="1"/>
</dbReference>
<dbReference type="SMART" id="SM00428">
    <property type="entry name" value="H3"/>
    <property type="match status" value="1"/>
</dbReference>
<feature type="compositionally biased region" description="Polar residues" evidence="8">
    <location>
        <begin position="107"/>
        <end position="119"/>
    </location>
</feature>
<keyword evidence="7" id="KW-0544">Nucleosome core</keyword>
<keyword evidence="6" id="KW-0539">Nucleus</keyword>
<keyword evidence="5" id="KW-0238">DNA-binding</keyword>
<organism evidence="10">
    <name type="scientific">Pseudogymnoascus destructans</name>
    <dbReference type="NCBI Taxonomy" id="655981"/>
    <lineage>
        <taxon>Eukaryota</taxon>
        <taxon>Fungi</taxon>
        <taxon>Dikarya</taxon>
        <taxon>Ascomycota</taxon>
        <taxon>Pezizomycotina</taxon>
        <taxon>Leotiomycetes</taxon>
        <taxon>Thelebolales</taxon>
        <taxon>Thelebolaceae</taxon>
        <taxon>Pseudogymnoascus</taxon>
    </lineage>
</organism>
<dbReference type="GO" id="GO:0003677">
    <property type="term" value="F:DNA binding"/>
    <property type="evidence" value="ECO:0007669"/>
    <property type="project" value="UniProtKB-KW"/>
</dbReference>
<dbReference type="Pfam" id="PF00125">
    <property type="entry name" value="Histone"/>
    <property type="match status" value="1"/>
</dbReference>
<evidence type="ECO:0000256" key="6">
    <source>
        <dbReference type="ARBA" id="ARBA00023242"/>
    </source>
</evidence>
<dbReference type="PRINTS" id="PR00622">
    <property type="entry name" value="HISTONEH3"/>
</dbReference>
<evidence type="ECO:0000256" key="2">
    <source>
        <dbReference type="ARBA" id="ARBA00004286"/>
    </source>
</evidence>
<protein>
    <recommendedName>
        <fullName evidence="9">Core Histone H2A/H2B/H3 domain-containing protein</fullName>
    </recommendedName>
</protein>
<dbReference type="PANTHER" id="PTHR11426">
    <property type="entry name" value="HISTONE H3"/>
    <property type="match status" value="1"/>
</dbReference>
<dbReference type="GeneID" id="36284898"/>
<dbReference type="FunFam" id="1.10.20.10:FF:000085">
    <property type="entry name" value="Histone H3.2"/>
    <property type="match status" value="1"/>
</dbReference>
<dbReference type="Gene3D" id="1.10.20.10">
    <property type="entry name" value="Histone, subunit A"/>
    <property type="match status" value="1"/>
</dbReference>
<feature type="domain" description="Core Histone H2A/H2B/H3" evidence="9">
    <location>
        <begin position="143"/>
        <end position="226"/>
    </location>
</feature>
<comment type="similarity">
    <text evidence="3">Belongs to the histone H3 family.</text>
</comment>
<comment type="subcellular location">
    <subcellularLocation>
        <location evidence="2">Chromosome</location>
    </subcellularLocation>
    <subcellularLocation>
        <location evidence="1">Nucleus</location>
    </subcellularLocation>
</comment>
<dbReference type="SUPFAM" id="SSF47113">
    <property type="entry name" value="Histone-fold"/>
    <property type="match status" value="1"/>
</dbReference>
<evidence type="ECO:0000256" key="3">
    <source>
        <dbReference type="ARBA" id="ARBA00010343"/>
    </source>
</evidence>
<sequence length="243" mass="26784">MGEAQDISPSEPAVHPEHNTHPNLGFPPSTFQLLCDKPLTGGLGNMDDEPYDDADPVTSSSDSETAQDASTTTSITSPTQPKAFRGPIPTLAPGQVLSQKELKISSMARQKQVRQNTASKAPRKAPVGGKTVMKAKKRRSKPGIVALRQIKRYQKTTELLIPRAPFVRLIKEIMVDLKSPYRIQATAVSALQEAAETTLVKEFEMTQLAAIHTKRVTIQQKDMKLVQSMRLHMMGFRFPGQLL</sequence>
<feature type="region of interest" description="Disordered" evidence="8">
    <location>
        <begin position="107"/>
        <end position="132"/>
    </location>
</feature>
<reference evidence="10" key="1">
    <citation type="submission" date="2016-03" db="EMBL/GenBank/DDBJ databases">
        <title>Updated assembly of Pseudogymnoascus destructans, the fungus causing white-nose syndrome of bats.</title>
        <authorList>
            <person name="Palmer J.M."/>
            <person name="Drees K.P."/>
            <person name="Foster J.T."/>
            <person name="Lindner D.L."/>
        </authorList>
    </citation>
    <scope>NUCLEOTIDE SEQUENCE [LARGE SCALE GENOMIC DNA]</scope>
    <source>
        <strain evidence="10">20631-21</strain>
    </source>
</reference>
<dbReference type="EMBL" id="KV441389">
    <property type="protein sequence ID" value="OAF61393.1"/>
    <property type="molecule type" value="Genomic_DNA"/>
</dbReference>
<dbReference type="GO" id="GO:0046982">
    <property type="term" value="F:protein heterodimerization activity"/>
    <property type="evidence" value="ECO:0007669"/>
    <property type="project" value="InterPro"/>
</dbReference>
<name>A0A177AJC5_9PEZI</name>
<dbReference type="GO" id="GO:0030527">
    <property type="term" value="F:structural constituent of chromatin"/>
    <property type="evidence" value="ECO:0007669"/>
    <property type="project" value="InterPro"/>
</dbReference>
<feature type="compositionally biased region" description="Low complexity" evidence="8">
    <location>
        <begin position="70"/>
        <end position="79"/>
    </location>
</feature>
<dbReference type="VEuPathDB" id="FungiDB:GMDG_08631"/>
<evidence type="ECO:0000256" key="7">
    <source>
        <dbReference type="ARBA" id="ARBA00023269"/>
    </source>
</evidence>